<feature type="region of interest" description="Disordered" evidence="1">
    <location>
        <begin position="887"/>
        <end position="910"/>
    </location>
</feature>
<feature type="region of interest" description="Disordered" evidence="1">
    <location>
        <begin position="45"/>
        <end position="129"/>
    </location>
</feature>
<dbReference type="EMBL" id="JABCKI010005773">
    <property type="protein sequence ID" value="KAG5638233.1"/>
    <property type="molecule type" value="Genomic_DNA"/>
</dbReference>
<feature type="compositionally biased region" description="Basic and acidic residues" evidence="1">
    <location>
        <begin position="356"/>
        <end position="368"/>
    </location>
</feature>
<feature type="compositionally biased region" description="Polar residues" evidence="1">
    <location>
        <begin position="602"/>
        <end position="612"/>
    </location>
</feature>
<accession>A0A9P7K5Y0</accession>
<feature type="compositionally biased region" description="Pro residues" evidence="1">
    <location>
        <begin position="581"/>
        <end position="594"/>
    </location>
</feature>
<organism evidence="2 3">
    <name type="scientific">Sphagnurus paluster</name>
    <dbReference type="NCBI Taxonomy" id="117069"/>
    <lineage>
        <taxon>Eukaryota</taxon>
        <taxon>Fungi</taxon>
        <taxon>Dikarya</taxon>
        <taxon>Basidiomycota</taxon>
        <taxon>Agaricomycotina</taxon>
        <taxon>Agaricomycetes</taxon>
        <taxon>Agaricomycetidae</taxon>
        <taxon>Agaricales</taxon>
        <taxon>Tricholomatineae</taxon>
        <taxon>Lyophyllaceae</taxon>
        <taxon>Sphagnurus</taxon>
    </lineage>
</organism>
<feature type="compositionally biased region" description="Low complexity" evidence="1">
    <location>
        <begin position="892"/>
        <end position="902"/>
    </location>
</feature>
<protein>
    <submittedName>
        <fullName evidence="2">Uncharacterized protein</fullName>
    </submittedName>
</protein>
<feature type="compositionally biased region" description="Basic residues" evidence="1">
    <location>
        <begin position="704"/>
        <end position="721"/>
    </location>
</feature>
<feature type="compositionally biased region" description="Polar residues" evidence="1">
    <location>
        <begin position="157"/>
        <end position="179"/>
    </location>
</feature>
<evidence type="ECO:0000313" key="3">
    <source>
        <dbReference type="Proteomes" id="UP000717328"/>
    </source>
</evidence>
<gene>
    <name evidence="2" type="ORF">H0H81_001107</name>
</gene>
<feature type="region of interest" description="Disordered" evidence="1">
    <location>
        <begin position="680"/>
        <end position="747"/>
    </location>
</feature>
<dbReference type="OrthoDB" id="3243310at2759"/>
<feature type="compositionally biased region" description="Low complexity" evidence="1">
    <location>
        <begin position="45"/>
        <end position="69"/>
    </location>
</feature>
<dbReference type="Proteomes" id="UP000717328">
    <property type="component" value="Unassembled WGS sequence"/>
</dbReference>
<feature type="region of interest" description="Disordered" evidence="1">
    <location>
        <begin position="546"/>
        <end position="618"/>
    </location>
</feature>
<dbReference type="AlphaFoldDB" id="A0A9P7K5Y0"/>
<sequence>MANGLFVAGTIQNLRESSRSPSLRSRTLKAHSMPIVPSAIQMFAASAAAQPSSQVQQQPSPTNSNNSRRSPPPGISVQRLLPTPPHPLPNGQEGHPDRHVSPPLPPQLSHNPPNPHYPRPIHRGPPQFLSKFQNMEQGSWEMTDELLAEIERADLQQAQGQTNPVNSYSAGYVQNQRASSPPKDPAVERVRGMERSSPKEFDNSQLQQQRRQQAARESPKARQPTSPTSTSFPPISSQSPERRPSPYQSPLGSPGEHPSPGYTQYARDPPSTMRRVSNTTNSSETRQPIASLTQTPPLQAISARTPDRSLPVQEEVEDEPRANSKTGPGTREVWPDKDDGQHLRHTGPSPTASSDLKPEGGYIDKHGADSISILPVLRDEPAVPTKQETSVQHRYGDRDNHIEEEDGYTPRSPTADLPEHPPSKYLPSQTISSSNVRNIQPQSQPLRRQARNGSTDQLGMRSFDPSVFEGDKGMLVMGSGKDPAPQPQYTEPPQRQPQAAPQPPLQQYHNPHQYSHTQYHPSQMHPDDIRHYDSSPYLHAYIQSLRPDAPIPPTPHSQTAAPSPSPLISGDYGLGGKQLPPISPAPPVGSPYPYPFGHVRRNQSYSGPQSSVPPALDPNDLSVIQQQLTKQWQVYAQNHQYGNMTDSTFSPSGTPFQGASFTPWAFHHTNRTFGRLQDTMSLRSSPSHEPIALPTPPPMIGMKKANRPSLLRRHRSNRKPPPRVDSTQPRETSPEPSSSGEETAGEEHFAVPEEGNWVNGAAPINIIPTEDNGEWIDEEDEDDDLLELEYHPNYVSNVEKRRRRWEIGFEAVTQALQNLDRQTDATIVLMAAPSHSTKLYTATSRSVRRQSATTSAMAMKEMRNAFSRIATTRRNTRSNKASLVDRFLMNPSSASGNGSDGSSESREEDLKRALEAALGSLGALGGIYEQREARWHEEMRRITEDRERVELLLRQVLGDSRGTSVVGGP</sequence>
<feature type="compositionally biased region" description="Low complexity" evidence="1">
    <location>
        <begin position="224"/>
        <end position="239"/>
    </location>
</feature>
<keyword evidence="3" id="KW-1185">Reference proteome</keyword>
<feature type="compositionally biased region" description="Polar residues" evidence="1">
    <location>
        <begin position="274"/>
        <end position="297"/>
    </location>
</feature>
<evidence type="ECO:0000256" key="1">
    <source>
        <dbReference type="SAM" id="MobiDB-lite"/>
    </source>
</evidence>
<reference evidence="2" key="2">
    <citation type="submission" date="2021-10" db="EMBL/GenBank/DDBJ databases">
        <title>Phylogenomics reveals ancestral predisposition of the termite-cultivated fungus Termitomyces towards a domesticated lifestyle.</title>
        <authorList>
            <person name="Auxier B."/>
            <person name="Grum-Grzhimaylo A."/>
            <person name="Cardenas M.E."/>
            <person name="Lodge J.D."/>
            <person name="Laessoe T."/>
            <person name="Pedersen O."/>
            <person name="Smith M.E."/>
            <person name="Kuyper T.W."/>
            <person name="Franco-Molano E.A."/>
            <person name="Baroni T.J."/>
            <person name="Aanen D.K."/>
        </authorList>
    </citation>
    <scope>NUCLEOTIDE SEQUENCE</scope>
    <source>
        <strain evidence="2">D49</strain>
    </source>
</reference>
<proteinExistence type="predicted"/>
<feature type="compositionally biased region" description="Low complexity" evidence="1">
    <location>
        <begin position="205"/>
        <end position="216"/>
    </location>
</feature>
<feature type="compositionally biased region" description="Polar residues" evidence="1">
    <location>
        <begin position="508"/>
        <end position="521"/>
    </location>
</feature>
<evidence type="ECO:0000313" key="2">
    <source>
        <dbReference type="EMBL" id="KAG5638233.1"/>
    </source>
</evidence>
<feature type="compositionally biased region" description="Basic and acidic residues" evidence="1">
    <location>
        <begin position="333"/>
        <end position="342"/>
    </location>
</feature>
<feature type="region of interest" description="Disordered" evidence="1">
    <location>
        <begin position="157"/>
        <end position="532"/>
    </location>
</feature>
<feature type="compositionally biased region" description="Pro residues" evidence="1">
    <location>
        <begin position="102"/>
        <end position="118"/>
    </location>
</feature>
<feature type="compositionally biased region" description="Basic and acidic residues" evidence="1">
    <location>
        <begin position="185"/>
        <end position="202"/>
    </location>
</feature>
<comment type="caution">
    <text evidence="2">The sequence shown here is derived from an EMBL/GenBank/DDBJ whole genome shotgun (WGS) entry which is preliminary data.</text>
</comment>
<reference evidence="2" key="1">
    <citation type="submission" date="2021-02" db="EMBL/GenBank/DDBJ databases">
        <authorList>
            <person name="Nieuwenhuis M."/>
            <person name="Van De Peppel L.J.J."/>
        </authorList>
    </citation>
    <scope>NUCLEOTIDE SEQUENCE</scope>
    <source>
        <strain evidence="2">D49</strain>
    </source>
</reference>
<feature type="compositionally biased region" description="Polar residues" evidence="1">
    <location>
        <begin position="426"/>
        <end position="457"/>
    </location>
</feature>
<name>A0A9P7K5Y0_9AGAR</name>